<evidence type="ECO:0000313" key="3">
    <source>
        <dbReference type="Proteomes" id="UP000230154"/>
    </source>
</evidence>
<evidence type="ECO:0000256" key="1">
    <source>
        <dbReference type="SAM" id="MobiDB-lite"/>
    </source>
</evidence>
<feature type="compositionally biased region" description="Basic residues" evidence="1">
    <location>
        <begin position="105"/>
        <end position="120"/>
    </location>
</feature>
<organism evidence="2 3">
    <name type="scientific">Candidatus Magasanikbacteria bacterium CG10_big_fil_rev_8_21_14_0_10_47_10</name>
    <dbReference type="NCBI Taxonomy" id="1974652"/>
    <lineage>
        <taxon>Bacteria</taxon>
        <taxon>Candidatus Magasanikiibacteriota</taxon>
    </lineage>
</organism>
<sequence>MSEKKGGGFSERMSGEPVQLEQVAHVLHQAMDAGDLLIEPGMNETAFTMRVYDLLKGKNVHVAGDDLLGLADLAHEMFAQHIAHVEKAKAEAKQGQVGAGETSKRAKKKNGGGRRSRRGR</sequence>
<gene>
    <name evidence="2" type="ORF">COU35_00155</name>
</gene>
<evidence type="ECO:0000313" key="2">
    <source>
        <dbReference type="EMBL" id="PIR74871.1"/>
    </source>
</evidence>
<dbReference type="AlphaFoldDB" id="A0A2H0TRT3"/>
<protein>
    <submittedName>
        <fullName evidence="2">Uncharacterized protein</fullName>
    </submittedName>
</protein>
<proteinExistence type="predicted"/>
<feature type="region of interest" description="Disordered" evidence="1">
    <location>
        <begin position="88"/>
        <end position="120"/>
    </location>
</feature>
<dbReference type="Proteomes" id="UP000230154">
    <property type="component" value="Unassembled WGS sequence"/>
</dbReference>
<dbReference type="EMBL" id="PFCB01000002">
    <property type="protein sequence ID" value="PIR74871.1"/>
    <property type="molecule type" value="Genomic_DNA"/>
</dbReference>
<name>A0A2H0TRT3_9BACT</name>
<accession>A0A2H0TRT3</accession>
<reference evidence="3" key="1">
    <citation type="submission" date="2017-09" db="EMBL/GenBank/DDBJ databases">
        <title>Depth-based differentiation of microbial function through sediment-hosted aquifers and enrichment of novel symbionts in the deep terrestrial subsurface.</title>
        <authorList>
            <person name="Probst A.J."/>
            <person name="Ladd B."/>
            <person name="Jarett J.K."/>
            <person name="Geller-Mcgrath D.E."/>
            <person name="Sieber C.M.K."/>
            <person name="Emerson J.B."/>
            <person name="Anantharaman K."/>
            <person name="Thomas B.C."/>
            <person name="Malmstrom R."/>
            <person name="Stieglmeier M."/>
            <person name="Klingl A."/>
            <person name="Woyke T."/>
            <person name="Ryan C.M."/>
            <person name="Banfield J.F."/>
        </authorList>
    </citation>
    <scope>NUCLEOTIDE SEQUENCE [LARGE SCALE GENOMIC DNA]</scope>
</reference>
<comment type="caution">
    <text evidence="2">The sequence shown here is derived from an EMBL/GenBank/DDBJ whole genome shotgun (WGS) entry which is preliminary data.</text>
</comment>